<reference evidence="1 2" key="1">
    <citation type="submission" date="2016-02" db="EMBL/GenBank/DDBJ databases">
        <title>Genome sequence of Clostridium thermobutyricum DSM 4928.</title>
        <authorList>
            <person name="Poehlein A."/>
            <person name="Daniel R."/>
        </authorList>
    </citation>
    <scope>NUCLEOTIDE SEQUENCE [LARGE SCALE GENOMIC DNA]</scope>
    <source>
        <strain evidence="1 2">DSM 4928</strain>
    </source>
</reference>
<evidence type="ECO:0000313" key="1">
    <source>
        <dbReference type="EMBL" id="OPX50409.1"/>
    </source>
</evidence>
<gene>
    <name evidence="1" type="ORF">CLTHE_02660</name>
</gene>
<proteinExistence type="predicted"/>
<name>A0A1V4SYT5_9CLOT</name>
<dbReference type="AlphaFoldDB" id="A0A1V4SYT5"/>
<dbReference type="EMBL" id="LTAY01000015">
    <property type="protein sequence ID" value="OPX50409.1"/>
    <property type="molecule type" value="Genomic_DNA"/>
</dbReference>
<dbReference type="Proteomes" id="UP000191448">
    <property type="component" value="Unassembled WGS sequence"/>
</dbReference>
<sequence>MIQIFCNERGSGKTKKLIEKANMCVKEAKGNMVFIDDDHTNARFVDRNIRFVSTEDFHIKGCKCFYGFLCGIISSDYDIEHIYIDGLLSVLNCSLYETKDLFLKLSKICNKYNIDMFININSEKMTEIPEFMEEFV</sequence>
<protein>
    <recommendedName>
        <fullName evidence="3">Twitching motility protein PilT</fullName>
    </recommendedName>
</protein>
<dbReference type="OrthoDB" id="1953676at2"/>
<organism evidence="1 2">
    <name type="scientific">Clostridium thermobutyricum DSM 4928</name>
    <dbReference type="NCBI Taxonomy" id="1121339"/>
    <lineage>
        <taxon>Bacteria</taxon>
        <taxon>Bacillati</taxon>
        <taxon>Bacillota</taxon>
        <taxon>Clostridia</taxon>
        <taxon>Eubacteriales</taxon>
        <taxon>Clostridiaceae</taxon>
        <taxon>Clostridium</taxon>
    </lineage>
</organism>
<comment type="caution">
    <text evidence="1">The sequence shown here is derived from an EMBL/GenBank/DDBJ whole genome shotgun (WGS) entry which is preliminary data.</text>
</comment>
<evidence type="ECO:0008006" key="3">
    <source>
        <dbReference type="Google" id="ProtNLM"/>
    </source>
</evidence>
<dbReference type="RefSeq" id="WP_080021652.1">
    <property type="nucleotide sequence ID" value="NZ_LTAY01000015.1"/>
</dbReference>
<evidence type="ECO:0000313" key="2">
    <source>
        <dbReference type="Proteomes" id="UP000191448"/>
    </source>
</evidence>
<accession>A0A1V4SYT5</accession>